<dbReference type="Proteomes" id="UP001152622">
    <property type="component" value="Chromosome 4"/>
</dbReference>
<gene>
    <name evidence="1" type="ORF">SKAU_G00137470</name>
</gene>
<proteinExistence type="predicted"/>
<dbReference type="OrthoDB" id="8959871at2759"/>
<comment type="caution">
    <text evidence="1">The sequence shown here is derived from an EMBL/GenBank/DDBJ whole genome shotgun (WGS) entry which is preliminary data.</text>
</comment>
<organism evidence="1 2">
    <name type="scientific">Synaphobranchus kaupii</name>
    <name type="common">Kaup's arrowtooth eel</name>
    <dbReference type="NCBI Taxonomy" id="118154"/>
    <lineage>
        <taxon>Eukaryota</taxon>
        <taxon>Metazoa</taxon>
        <taxon>Chordata</taxon>
        <taxon>Craniata</taxon>
        <taxon>Vertebrata</taxon>
        <taxon>Euteleostomi</taxon>
        <taxon>Actinopterygii</taxon>
        <taxon>Neopterygii</taxon>
        <taxon>Teleostei</taxon>
        <taxon>Anguilliformes</taxon>
        <taxon>Synaphobranchidae</taxon>
        <taxon>Synaphobranchus</taxon>
    </lineage>
</organism>
<accession>A0A9Q1FRL3</accession>
<dbReference type="AlphaFoldDB" id="A0A9Q1FRL3"/>
<name>A0A9Q1FRL3_SYNKA</name>
<dbReference type="EMBL" id="JAINUF010000004">
    <property type="protein sequence ID" value="KAJ8364916.1"/>
    <property type="molecule type" value="Genomic_DNA"/>
</dbReference>
<protein>
    <submittedName>
        <fullName evidence="1">Uncharacterized protein</fullName>
    </submittedName>
</protein>
<evidence type="ECO:0000313" key="1">
    <source>
        <dbReference type="EMBL" id="KAJ8364916.1"/>
    </source>
</evidence>
<dbReference type="Gene3D" id="2.40.50.140">
    <property type="entry name" value="Nucleic acid-binding proteins"/>
    <property type="match status" value="1"/>
</dbReference>
<evidence type="ECO:0000313" key="2">
    <source>
        <dbReference type="Proteomes" id="UP001152622"/>
    </source>
</evidence>
<dbReference type="SUPFAM" id="SSF50249">
    <property type="entry name" value="Nucleic acid-binding proteins"/>
    <property type="match status" value="1"/>
</dbReference>
<dbReference type="InterPro" id="IPR012340">
    <property type="entry name" value="NA-bd_OB-fold"/>
</dbReference>
<keyword evidence="2" id="KW-1185">Reference proteome</keyword>
<reference evidence="1" key="1">
    <citation type="journal article" date="2023" name="Science">
        <title>Genome structures resolve the early diversification of teleost fishes.</title>
        <authorList>
            <person name="Parey E."/>
            <person name="Louis A."/>
            <person name="Montfort J."/>
            <person name="Bouchez O."/>
            <person name="Roques C."/>
            <person name="Iampietro C."/>
            <person name="Lluch J."/>
            <person name="Castinel A."/>
            <person name="Donnadieu C."/>
            <person name="Desvignes T."/>
            <person name="Floi Bucao C."/>
            <person name="Jouanno E."/>
            <person name="Wen M."/>
            <person name="Mejri S."/>
            <person name="Dirks R."/>
            <person name="Jansen H."/>
            <person name="Henkel C."/>
            <person name="Chen W.J."/>
            <person name="Zahm M."/>
            <person name="Cabau C."/>
            <person name="Klopp C."/>
            <person name="Thompson A.W."/>
            <person name="Robinson-Rechavi M."/>
            <person name="Braasch I."/>
            <person name="Lecointre G."/>
            <person name="Bobe J."/>
            <person name="Postlethwait J.H."/>
            <person name="Berthelot C."/>
            <person name="Roest Crollius H."/>
            <person name="Guiguen Y."/>
        </authorList>
    </citation>
    <scope>NUCLEOTIDE SEQUENCE</scope>
    <source>
        <strain evidence="1">WJC10195</strain>
    </source>
</reference>
<sequence>MSLLEWLQEPPFQAKEPQDKSRKTVAAIQEMPLRKPIGVLDATVCQLKGSMDVVRVQGDKVEVQTCYAEDATGRIKLQLWGDQIGTFSDGCSYNFTNLSTREFARKLFLNATCKSTILQMPDMQGIPVSETASDDEQDISMVTGHINAADSIFLYSCPPMPHSAT</sequence>